<evidence type="ECO:0000256" key="2">
    <source>
        <dbReference type="ARBA" id="ARBA00022763"/>
    </source>
</evidence>
<keyword evidence="2 6" id="KW-0227">DNA damage</keyword>
<proteinExistence type="inferred from homology"/>
<dbReference type="AlphaFoldDB" id="A0A927PKZ6"/>
<evidence type="ECO:0000313" key="9">
    <source>
        <dbReference type="Proteomes" id="UP000642993"/>
    </source>
</evidence>
<dbReference type="InterPro" id="IPR036267">
    <property type="entry name" value="RuvA_C_sf"/>
</dbReference>
<keyword evidence="5 6" id="KW-0234">DNA repair</keyword>
<dbReference type="SUPFAM" id="SSF50249">
    <property type="entry name" value="Nucleic acid-binding proteins"/>
    <property type="match status" value="1"/>
</dbReference>
<dbReference type="GO" id="GO:0006310">
    <property type="term" value="P:DNA recombination"/>
    <property type="evidence" value="ECO:0007669"/>
    <property type="project" value="UniProtKB-UniRule"/>
</dbReference>
<dbReference type="Gene3D" id="1.10.8.10">
    <property type="entry name" value="DNA helicase RuvA subunit, C-terminal domain"/>
    <property type="match status" value="1"/>
</dbReference>
<dbReference type="Pfam" id="PF14520">
    <property type="entry name" value="HHH_5"/>
    <property type="match status" value="1"/>
</dbReference>
<dbReference type="InterPro" id="IPR011114">
    <property type="entry name" value="RuvA_C"/>
</dbReference>
<dbReference type="Pfam" id="PF07499">
    <property type="entry name" value="RuvA_C"/>
    <property type="match status" value="1"/>
</dbReference>
<dbReference type="GO" id="GO:0005737">
    <property type="term" value="C:cytoplasm"/>
    <property type="evidence" value="ECO:0007669"/>
    <property type="project" value="UniProtKB-SubCell"/>
</dbReference>
<dbReference type="SUPFAM" id="SSF46929">
    <property type="entry name" value="DNA helicase RuvA subunit, C-terminal domain"/>
    <property type="match status" value="1"/>
</dbReference>
<keyword evidence="9" id="KW-1185">Reference proteome</keyword>
<dbReference type="NCBIfam" id="TIGR00084">
    <property type="entry name" value="ruvA"/>
    <property type="match status" value="1"/>
</dbReference>
<dbReference type="InterPro" id="IPR012340">
    <property type="entry name" value="NA-bd_OB-fold"/>
</dbReference>
<comment type="caution">
    <text evidence="6">Lacks conserved residue(s) required for the propagation of feature annotation.</text>
</comment>
<dbReference type="EMBL" id="JACYWE010000001">
    <property type="protein sequence ID" value="MBD8505324.1"/>
    <property type="molecule type" value="Genomic_DNA"/>
</dbReference>
<evidence type="ECO:0000256" key="5">
    <source>
        <dbReference type="ARBA" id="ARBA00023204"/>
    </source>
</evidence>
<sequence length="203" mass="20526">MIAAVRGPVLHIGLDHAVVEAGGVGYKVHATPGTLAGLHRGTEALLLTTMVVREDSMTLYGFSEDDSRELFAILQTVTGVGPRLAMAVLAVLEPSALRLALANGDAKALMRVPGVGKRVADRLIVDLRDKVGVVEGMPGDAGGGLNGSAPATTIADTVVEALTGLGFTAGQAEQATAVALEAEPAATSSVLLRSALASLGGPR</sequence>
<keyword evidence="3 6" id="KW-0238">DNA-binding</keyword>
<gene>
    <name evidence="6 8" type="primary">ruvA</name>
    <name evidence="8" type="ORF">HT102_02305</name>
</gene>
<dbReference type="GO" id="GO:0005524">
    <property type="term" value="F:ATP binding"/>
    <property type="evidence" value="ECO:0007669"/>
    <property type="project" value="InterPro"/>
</dbReference>
<feature type="domain" description="Helix-hairpin-helix DNA-binding motif class 1" evidence="7">
    <location>
        <begin position="72"/>
        <end position="91"/>
    </location>
</feature>
<evidence type="ECO:0000256" key="6">
    <source>
        <dbReference type="HAMAP-Rule" id="MF_00031"/>
    </source>
</evidence>
<comment type="subcellular location">
    <subcellularLocation>
        <location evidence="6">Cytoplasm</location>
    </subcellularLocation>
</comment>
<dbReference type="RefSeq" id="WP_192037776.1">
    <property type="nucleotide sequence ID" value="NZ_JACYWE010000001.1"/>
</dbReference>
<evidence type="ECO:0000256" key="4">
    <source>
        <dbReference type="ARBA" id="ARBA00023172"/>
    </source>
</evidence>
<dbReference type="Pfam" id="PF01330">
    <property type="entry name" value="RuvA_N"/>
    <property type="match status" value="1"/>
</dbReference>
<comment type="domain">
    <text evidence="6">Has three domains with a flexible linker between the domains II and III and assumes an 'L' shape. Domain III is highly mobile and contacts RuvB.</text>
</comment>
<dbReference type="Gene3D" id="2.40.50.140">
    <property type="entry name" value="Nucleic acid-binding proteins"/>
    <property type="match status" value="1"/>
</dbReference>
<comment type="subunit">
    <text evidence="6">Homotetramer. Forms an RuvA(8)-RuvB(12)-Holliday junction (HJ) complex. HJ DNA is sandwiched between 2 RuvA tetramers; dsDNA enters through RuvA and exits via RuvB. An RuvB hexamer assembles on each DNA strand where it exits the tetramer. Each RuvB hexamer is contacted by two RuvA subunits (via domain III) on 2 adjacent RuvB subunits; this complex drives branch migration. In the full resolvosome a probable DNA-RuvA(4)-RuvB(12)-RuvC(2) complex forms which resolves the HJ.</text>
</comment>
<comment type="similarity">
    <text evidence="6">Belongs to the RuvA family.</text>
</comment>
<comment type="caution">
    <text evidence="8">The sequence shown here is derived from an EMBL/GenBank/DDBJ whole genome shotgun (WGS) entry which is preliminary data.</text>
</comment>
<organism evidence="8 9">
    <name type="scientific">Lolliginicoccus lacisalsi</name>
    <dbReference type="NCBI Taxonomy" id="2742202"/>
    <lineage>
        <taxon>Bacteria</taxon>
        <taxon>Bacillati</taxon>
        <taxon>Actinomycetota</taxon>
        <taxon>Actinomycetes</taxon>
        <taxon>Mycobacteriales</taxon>
        <taxon>Hoyosellaceae</taxon>
        <taxon>Lolliginicoccus</taxon>
    </lineage>
</organism>
<dbReference type="SUPFAM" id="SSF47781">
    <property type="entry name" value="RuvA domain 2-like"/>
    <property type="match status" value="1"/>
</dbReference>
<feature type="region of interest" description="Domain III" evidence="6">
    <location>
        <begin position="156"/>
        <end position="203"/>
    </location>
</feature>
<reference evidence="8" key="1">
    <citation type="submission" date="2020-09" db="EMBL/GenBank/DDBJ databases">
        <title>Hoyosella lacisalsi sp. nov., a halotolerant actinobacterium isolated from soil of Lake Gudzhirganskoe.</title>
        <authorList>
            <person name="Yang Q."/>
            <person name="Guo P.Y."/>
            <person name="Liu S.W."/>
            <person name="Li F.N."/>
            <person name="Sun C.H."/>
        </authorList>
    </citation>
    <scope>NUCLEOTIDE SEQUENCE</scope>
    <source>
        <strain evidence="8">G463</strain>
    </source>
</reference>
<keyword evidence="4 6" id="KW-0233">DNA recombination</keyword>
<dbReference type="InterPro" id="IPR000085">
    <property type="entry name" value="RuvA"/>
</dbReference>
<dbReference type="HAMAP" id="MF_00031">
    <property type="entry name" value="DNA_HJ_migration_RuvA"/>
    <property type="match status" value="1"/>
</dbReference>
<dbReference type="InterPro" id="IPR003583">
    <property type="entry name" value="Hlx-hairpin-Hlx_DNA-bd_motif"/>
</dbReference>
<dbReference type="Proteomes" id="UP000642993">
    <property type="component" value="Unassembled WGS sequence"/>
</dbReference>
<protein>
    <recommendedName>
        <fullName evidence="6">Holliday junction branch migration complex subunit RuvA</fullName>
    </recommendedName>
</protein>
<dbReference type="InterPro" id="IPR013849">
    <property type="entry name" value="DNA_helicase_Holl-junc_RuvA_I"/>
</dbReference>
<comment type="function">
    <text evidence="6">The RuvA-RuvB-RuvC complex processes Holliday junction (HJ) DNA during genetic recombination and DNA repair, while the RuvA-RuvB complex plays an important role in the rescue of blocked DNA replication forks via replication fork reversal (RFR). RuvA specifically binds to HJ cruciform DNA, conferring on it an open structure. The RuvB hexamer acts as an ATP-dependent pump, pulling dsDNA into and through the RuvAB complex. HJ branch migration allows RuvC to scan DNA until it finds its consensus sequence, where it cleaves and resolves the cruciform DNA.</text>
</comment>
<evidence type="ECO:0000259" key="7">
    <source>
        <dbReference type="SMART" id="SM00278"/>
    </source>
</evidence>
<dbReference type="GO" id="GO:0000400">
    <property type="term" value="F:four-way junction DNA binding"/>
    <property type="evidence" value="ECO:0007669"/>
    <property type="project" value="UniProtKB-UniRule"/>
</dbReference>
<feature type="domain" description="Helix-hairpin-helix DNA-binding motif class 1" evidence="7">
    <location>
        <begin position="107"/>
        <end position="126"/>
    </location>
</feature>
<dbReference type="Gene3D" id="1.10.150.20">
    <property type="entry name" value="5' to 3' exonuclease, C-terminal subdomain"/>
    <property type="match status" value="1"/>
</dbReference>
<dbReference type="GO" id="GO:0009379">
    <property type="term" value="C:Holliday junction helicase complex"/>
    <property type="evidence" value="ECO:0007669"/>
    <property type="project" value="InterPro"/>
</dbReference>
<dbReference type="GO" id="GO:0048476">
    <property type="term" value="C:Holliday junction resolvase complex"/>
    <property type="evidence" value="ECO:0007669"/>
    <property type="project" value="UniProtKB-UniRule"/>
</dbReference>
<evidence type="ECO:0000313" key="8">
    <source>
        <dbReference type="EMBL" id="MBD8505324.1"/>
    </source>
</evidence>
<dbReference type="CDD" id="cd14332">
    <property type="entry name" value="UBA_RuvA_C"/>
    <property type="match status" value="1"/>
</dbReference>
<keyword evidence="1 6" id="KW-0963">Cytoplasm</keyword>
<accession>A0A927PKZ6</accession>
<name>A0A927PKZ6_9ACTN</name>
<dbReference type="GO" id="GO:0009378">
    <property type="term" value="F:four-way junction helicase activity"/>
    <property type="evidence" value="ECO:0007669"/>
    <property type="project" value="InterPro"/>
</dbReference>
<dbReference type="GO" id="GO:0006281">
    <property type="term" value="P:DNA repair"/>
    <property type="evidence" value="ECO:0007669"/>
    <property type="project" value="UniProtKB-UniRule"/>
</dbReference>
<dbReference type="InterPro" id="IPR010994">
    <property type="entry name" value="RuvA_2-like"/>
</dbReference>
<evidence type="ECO:0000256" key="3">
    <source>
        <dbReference type="ARBA" id="ARBA00023125"/>
    </source>
</evidence>
<evidence type="ECO:0000256" key="1">
    <source>
        <dbReference type="ARBA" id="ARBA00022490"/>
    </source>
</evidence>
<dbReference type="SMART" id="SM00278">
    <property type="entry name" value="HhH1"/>
    <property type="match status" value="2"/>
</dbReference>